<dbReference type="Proteomes" id="UP000789396">
    <property type="component" value="Unassembled WGS sequence"/>
</dbReference>
<reference evidence="1" key="1">
    <citation type="submission" date="2021-06" db="EMBL/GenBank/DDBJ databases">
        <authorList>
            <person name="Kallberg Y."/>
            <person name="Tangrot J."/>
            <person name="Rosling A."/>
        </authorList>
    </citation>
    <scope>NUCLEOTIDE SEQUENCE</scope>
    <source>
        <strain evidence="1">IN212</strain>
    </source>
</reference>
<evidence type="ECO:0000313" key="2">
    <source>
        <dbReference type="Proteomes" id="UP000789396"/>
    </source>
</evidence>
<organism evidence="1 2">
    <name type="scientific">Racocetra fulgida</name>
    <dbReference type="NCBI Taxonomy" id="60492"/>
    <lineage>
        <taxon>Eukaryota</taxon>
        <taxon>Fungi</taxon>
        <taxon>Fungi incertae sedis</taxon>
        <taxon>Mucoromycota</taxon>
        <taxon>Glomeromycotina</taxon>
        <taxon>Glomeromycetes</taxon>
        <taxon>Diversisporales</taxon>
        <taxon>Gigasporaceae</taxon>
        <taxon>Racocetra</taxon>
    </lineage>
</organism>
<comment type="caution">
    <text evidence="1">The sequence shown here is derived from an EMBL/GenBank/DDBJ whole genome shotgun (WGS) entry which is preliminary data.</text>
</comment>
<sequence length="192" mass="21631">MDSTDQSASIITNISNASVNIIPRDSSSVSQAPDISAWAATQVGGQVKLCTIHSVVDLKTENGEEFAFITYTEPEWEPVKNLRNADALIERCRQRQVQEHFKISEILYGPYQHERILKVGCSTYNAYIKPGTTRSKTKANTQSGSKSSIKCVRVQKIVIRFKNDYYNNPYKLSIDTSDPMQIDDDYALTELK</sequence>
<dbReference type="EMBL" id="CAJVPZ010000047">
    <property type="protein sequence ID" value="CAG8450822.1"/>
    <property type="molecule type" value="Genomic_DNA"/>
</dbReference>
<proteinExistence type="predicted"/>
<dbReference type="OrthoDB" id="2411935at2759"/>
<gene>
    <name evidence="1" type="ORF">RFULGI_LOCUS220</name>
</gene>
<name>A0A9N8YUT9_9GLOM</name>
<dbReference type="AlphaFoldDB" id="A0A9N8YUT9"/>
<protein>
    <submittedName>
        <fullName evidence="1">12151_t:CDS:1</fullName>
    </submittedName>
</protein>
<keyword evidence="2" id="KW-1185">Reference proteome</keyword>
<evidence type="ECO:0000313" key="1">
    <source>
        <dbReference type="EMBL" id="CAG8450822.1"/>
    </source>
</evidence>
<accession>A0A9N8YUT9</accession>